<feature type="region of interest" description="Disordered" evidence="2">
    <location>
        <begin position="52"/>
        <end position="264"/>
    </location>
</feature>
<dbReference type="InterPro" id="IPR036638">
    <property type="entry name" value="HLH_DNA-bd_sf"/>
</dbReference>
<protein>
    <recommendedName>
        <fullName evidence="3">BHLH domain-containing protein</fullName>
    </recommendedName>
</protein>
<comment type="caution">
    <text evidence="4">The sequence shown here is derived from an EMBL/GenBank/DDBJ whole genome shotgun (WGS) entry which is preliminary data.</text>
</comment>
<feature type="region of interest" description="Disordered" evidence="2">
    <location>
        <begin position="1"/>
        <end position="33"/>
    </location>
</feature>
<evidence type="ECO:0000313" key="5">
    <source>
        <dbReference type="Proteomes" id="UP001175001"/>
    </source>
</evidence>
<reference evidence="4" key="1">
    <citation type="submission" date="2023-06" db="EMBL/GenBank/DDBJ databases">
        <title>Multi-omics analyses reveal the molecular pathogenesis toolkit of Lasiodiplodia hormozganensis, a cross-kingdom pathogen.</title>
        <authorList>
            <person name="Felix C."/>
            <person name="Meneses R."/>
            <person name="Goncalves M.F.M."/>
            <person name="Tilleman L."/>
            <person name="Duarte A.S."/>
            <person name="Jorrin-Novo J.V."/>
            <person name="Van De Peer Y."/>
            <person name="Deforce D."/>
            <person name="Van Nieuwerburgh F."/>
            <person name="Esteves A.C."/>
            <person name="Alves A."/>
        </authorList>
    </citation>
    <scope>NUCLEOTIDE SEQUENCE</scope>
    <source>
        <strain evidence="4">CBS 339.90</strain>
    </source>
</reference>
<dbReference type="SMART" id="SM00353">
    <property type="entry name" value="HLH"/>
    <property type="match status" value="1"/>
</dbReference>
<name>A0AA40CRE7_9PEZI</name>
<evidence type="ECO:0000256" key="1">
    <source>
        <dbReference type="SAM" id="Coils"/>
    </source>
</evidence>
<organism evidence="4 5">
    <name type="scientific">Lasiodiplodia hormozganensis</name>
    <dbReference type="NCBI Taxonomy" id="869390"/>
    <lineage>
        <taxon>Eukaryota</taxon>
        <taxon>Fungi</taxon>
        <taxon>Dikarya</taxon>
        <taxon>Ascomycota</taxon>
        <taxon>Pezizomycotina</taxon>
        <taxon>Dothideomycetes</taxon>
        <taxon>Dothideomycetes incertae sedis</taxon>
        <taxon>Botryosphaeriales</taxon>
        <taxon>Botryosphaeriaceae</taxon>
        <taxon>Lasiodiplodia</taxon>
    </lineage>
</organism>
<dbReference type="AlphaFoldDB" id="A0AA40CRE7"/>
<dbReference type="EMBL" id="JAUJDW010000042">
    <property type="protein sequence ID" value="KAK0647872.1"/>
    <property type="molecule type" value="Genomic_DNA"/>
</dbReference>
<dbReference type="Pfam" id="PF00010">
    <property type="entry name" value="HLH"/>
    <property type="match status" value="1"/>
</dbReference>
<keyword evidence="1" id="KW-0175">Coiled coil</keyword>
<dbReference type="SUPFAM" id="SSF47459">
    <property type="entry name" value="HLH, helix-loop-helix DNA-binding domain"/>
    <property type="match status" value="1"/>
</dbReference>
<feature type="compositionally biased region" description="Low complexity" evidence="2">
    <location>
        <begin position="156"/>
        <end position="174"/>
    </location>
</feature>
<keyword evidence="5" id="KW-1185">Reference proteome</keyword>
<feature type="coiled-coil region" evidence="1">
    <location>
        <begin position="340"/>
        <end position="374"/>
    </location>
</feature>
<evidence type="ECO:0000313" key="4">
    <source>
        <dbReference type="EMBL" id="KAK0647872.1"/>
    </source>
</evidence>
<feature type="compositionally biased region" description="Low complexity" evidence="2">
    <location>
        <begin position="187"/>
        <end position="214"/>
    </location>
</feature>
<feature type="compositionally biased region" description="Gly residues" evidence="2">
    <location>
        <begin position="232"/>
        <end position="244"/>
    </location>
</feature>
<proteinExistence type="predicted"/>
<feature type="compositionally biased region" description="Polar residues" evidence="2">
    <location>
        <begin position="63"/>
        <end position="73"/>
    </location>
</feature>
<evidence type="ECO:0000256" key="2">
    <source>
        <dbReference type="SAM" id="MobiDB-lite"/>
    </source>
</evidence>
<feature type="region of interest" description="Disordered" evidence="2">
    <location>
        <begin position="283"/>
        <end position="328"/>
    </location>
</feature>
<dbReference type="InterPro" id="IPR011598">
    <property type="entry name" value="bHLH_dom"/>
</dbReference>
<sequence>MDPNPNPTDDDDHWFPEDWHHTSFPALPLSNTHGFDIDFRWGSTWLDEQGTPGVVAEHASSDVPMTNWQSLQERNSRIDAEIASTAINPHPHDHPQPQHLPPQPSPTTTTEHPSNKRRSQRQRPAAIETTATAQQVPQPKKSGKQTTARSDRRRSTTQQPSSAATSSSTTPSTSQHPYHRPAHGSRHYQSSRSSLSDAAAASSTTTTTAGSTPTFLHHHHHHQPERQPDGTPGLGGGGGGGGGAPPAVEVKLDSPSARVPHKAVEKKYREGIKAMFRRLSAAIPGLPNTPHYGDNGGNDSDNPGMPAFLQHDGVGGSESVGRPPQRPTKAGIISRAIEYIHQLERDAADERRRRESAEAENERLRAEVRELRRELGMWRVGSGMFSYGQGASEGLG</sequence>
<feature type="domain" description="BHLH" evidence="3">
    <location>
        <begin position="256"/>
        <end position="343"/>
    </location>
</feature>
<gene>
    <name evidence="4" type="ORF">DIS24_g7312</name>
</gene>
<dbReference type="Gene3D" id="4.10.280.10">
    <property type="entry name" value="Helix-loop-helix DNA-binding domain"/>
    <property type="match status" value="1"/>
</dbReference>
<dbReference type="Proteomes" id="UP001175001">
    <property type="component" value="Unassembled WGS sequence"/>
</dbReference>
<feature type="compositionally biased region" description="Basic residues" evidence="2">
    <location>
        <begin position="177"/>
        <end position="186"/>
    </location>
</feature>
<evidence type="ECO:0000259" key="3">
    <source>
        <dbReference type="PROSITE" id="PS50888"/>
    </source>
</evidence>
<dbReference type="PROSITE" id="PS50888">
    <property type="entry name" value="BHLH"/>
    <property type="match status" value="1"/>
</dbReference>
<dbReference type="GO" id="GO:0046983">
    <property type="term" value="F:protein dimerization activity"/>
    <property type="evidence" value="ECO:0007669"/>
    <property type="project" value="InterPro"/>
</dbReference>
<accession>A0AA40CRE7</accession>
<dbReference type="CDD" id="cd11395">
    <property type="entry name" value="bHLHzip_SREBP_like"/>
    <property type="match status" value="1"/>
</dbReference>